<evidence type="ECO:0000256" key="1">
    <source>
        <dbReference type="SAM" id="Coils"/>
    </source>
</evidence>
<gene>
    <name evidence="3" type="ORF">B4U80_11720</name>
</gene>
<sequence length="237" mass="27644">MNKLNSYDWDAVRNHHVSKMEELQRMKEQLRKMANLIDDLESKLAEIIPATDSLPKKRKQKNVGEDLLRQVDSVNVTEIMSNEALEDEYKIVMKRFQDFKQKLLSVVENKRKAYDQHEKFSELCDIFNSLMKRLRELIPLLTQTTNKLVELKQQGSLAGETSNDYGKEMISETVDSLQREYDSLFDEINKIHEESRKLVSCSHNYERKNSNTEQLFNVFIGLSLLALFYVLSSLTSG</sequence>
<reference evidence="3 4" key="1">
    <citation type="journal article" date="2018" name="Gigascience">
        <title>Genomes of trombidid mites reveal novel predicted allergens and laterally-transferred genes associated with secondary metabolism.</title>
        <authorList>
            <person name="Dong X."/>
            <person name="Chaisiri K."/>
            <person name="Xia D."/>
            <person name="Armstrong S.D."/>
            <person name="Fang Y."/>
            <person name="Donnelly M.J."/>
            <person name="Kadowaki T."/>
            <person name="McGarry J.W."/>
            <person name="Darby A.C."/>
            <person name="Makepeace B.L."/>
        </authorList>
    </citation>
    <scope>NUCLEOTIDE SEQUENCE [LARGE SCALE GENOMIC DNA]</scope>
    <source>
        <strain evidence="3">UoL-UT</strain>
    </source>
</reference>
<organism evidence="3 4">
    <name type="scientific">Leptotrombidium deliense</name>
    <dbReference type="NCBI Taxonomy" id="299467"/>
    <lineage>
        <taxon>Eukaryota</taxon>
        <taxon>Metazoa</taxon>
        <taxon>Ecdysozoa</taxon>
        <taxon>Arthropoda</taxon>
        <taxon>Chelicerata</taxon>
        <taxon>Arachnida</taxon>
        <taxon>Acari</taxon>
        <taxon>Acariformes</taxon>
        <taxon>Trombidiformes</taxon>
        <taxon>Prostigmata</taxon>
        <taxon>Anystina</taxon>
        <taxon>Parasitengona</taxon>
        <taxon>Trombiculoidea</taxon>
        <taxon>Trombiculidae</taxon>
        <taxon>Leptotrombidium</taxon>
    </lineage>
</organism>
<dbReference type="Proteomes" id="UP000288716">
    <property type="component" value="Unassembled WGS sequence"/>
</dbReference>
<keyword evidence="2" id="KW-1133">Transmembrane helix</keyword>
<accession>A0A443S3I8</accession>
<keyword evidence="4" id="KW-1185">Reference proteome</keyword>
<feature type="coiled-coil region" evidence="1">
    <location>
        <begin position="167"/>
        <end position="194"/>
    </location>
</feature>
<dbReference type="VEuPathDB" id="VectorBase:LDEU010009"/>
<keyword evidence="2" id="KW-0812">Transmembrane</keyword>
<dbReference type="AlphaFoldDB" id="A0A443S3I8"/>
<feature type="coiled-coil region" evidence="1">
    <location>
        <begin position="13"/>
        <end position="46"/>
    </location>
</feature>
<protein>
    <submittedName>
        <fullName evidence="3">Uncharacterized protein</fullName>
    </submittedName>
</protein>
<comment type="caution">
    <text evidence="3">The sequence shown here is derived from an EMBL/GenBank/DDBJ whole genome shotgun (WGS) entry which is preliminary data.</text>
</comment>
<proteinExistence type="predicted"/>
<dbReference type="EMBL" id="NCKV01010042">
    <property type="protein sequence ID" value="RWS22031.1"/>
    <property type="molecule type" value="Genomic_DNA"/>
</dbReference>
<evidence type="ECO:0000313" key="4">
    <source>
        <dbReference type="Proteomes" id="UP000288716"/>
    </source>
</evidence>
<dbReference type="STRING" id="299467.A0A443S3I8"/>
<name>A0A443S3I8_9ACAR</name>
<feature type="transmembrane region" description="Helical" evidence="2">
    <location>
        <begin position="215"/>
        <end position="234"/>
    </location>
</feature>
<evidence type="ECO:0000256" key="2">
    <source>
        <dbReference type="SAM" id="Phobius"/>
    </source>
</evidence>
<keyword evidence="1" id="KW-0175">Coiled coil</keyword>
<keyword evidence="2" id="KW-0472">Membrane</keyword>
<evidence type="ECO:0000313" key="3">
    <source>
        <dbReference type="EMBL" id="RWS22031.1"/>
    </source>
</evidence>